<accession>A0AAD7GAI0</accession>
<comment type="caution">
    <text evidence="1">The sequence shown here is derived from an EMBL/GenBank/DDBJ whole genome shotgun (WGS) entry which is preliminary data.</text>
</comment>
<protein>
    <submittedName>
        <fullName evidence="1">Uncharacterized protein</fullName>
    </submittedName>
</protein>
<dbReference type="EMBL" id="JARKIE010000174">
    <property type="protein sequence ID" value="KAJ7671214.1"/>
    <property type="molecule type" value="Genomic_DNA"/>
</dbReference>
<evidence type="ECO:0000313" key="1">
    <source>
        <dbReference type="EMBL" id="KAJ7671214.1"/>
    </source>
</evidence>
<sequence>MEYLSLYWIPAGSGSFLPLALAQDITPALSGVSLSAINAIERNAKAKAAEQTFILVTWTHNNKPAFVQAIQGCPSWPLWTRGGDKPYECYSSSYRTWMHVPASYVHKLSGEPLFVRTIGVKGSDKEFQLHRLLTHNKPEPYIYSLSTPSIRCAYQASSMSTSSFPPSSVSSSSLHRSSSSASTSSIASIPKKVGKHDIICIELSDNDDGEVFFVGQQYIQKEAEVTSTTSLRLPSRGSSPDFPYYLLPENTP</sequence>
<evidence type="ECO:0000313" key="2">
    <source>
        <dbReference type="Proteomes" id="UP001221757"/>
    </source>
</evidence>
<dbReference type="AlphaFoldDB" id="A0AAD7GAI0"/>
<reference evidence="1" key="1">
    <citation type="submission" date="2023-03" db="EMBL/GenBank/DDBJ databases">
        <title>Massive genome expansion in bonnet fungi (Mycena s.s.) driven by repeated elements and novel gene families across ecological guilds.</title>
        <authorList>
            <consortium name="Lawrence Berkeley National Laboratory"/>
            <person name="Harder C.B."/>
            <person name="Miyauchi S."/>
            <person name="Viragh M."/>
            <person name="Kuo A."/>
            <person name="Thoen E."/>
            <person name="Andreopoulos B."/>
            <person name="Lu D."/>
            <person name="Skrede I."/>
            <person name="Drula E."/>
            <person name="Henrissat B."/>
            <person name="Morin E."/>
            <person name="Kohler A."/>
            <person name="Barry K."/>
            <person name="LaButti K."/>
            <person name="Morin E."/>
            <person name="Salamov A."/>
            <person name="Lipzen A."/>
            <person name="Mereny Z."/>
            <person name="Hegedus B."/>
            <person name="Baldrian P."/>
            <person name="Stursova M."/>
            <person name="Weitz H."/>
            <person name="Taylor A."/>
            <person name="Grigoriev I.V."/>
            <person name="Nagy L.G."/>
            <person name="Martin F."/>
            <person name="Kauserud H."/>
        </authorList>
    </citation>
    <scope>NUCLEOTIDE SEQUENCE</scope>
    <source>
        <strain evidence="1">CBHHK067</strain>
    </source>
</reference>
<gene>
    <name evidence="1" type="ORF">B0H17DRAFT_1209070</name>
</gene>
<keyword evidence="2" id="KW-1185">Reference proteome</keyword>
<proteinExistence type="predicted"/>
<name>A0AAD7GAI0_MYCRO</name>
<organism evidence="1 2">
    <name type="scientific">Mycena rosella</name>
    <name type="common">Pink bonnet</name>
    <name type="synonym">Agaricus rosellus</name>
    <dbReference type="NCBI Taxonomy" id="1033263"/>
    <lineage>
        <taxon>Eukaryota</taxon>
        <taxon>Fungi</taxon>
        <taxon>Dikarya</taxon>
        <taxon>Basidiomycota</taxon>
        <taxon>Agaricomycotina</taxon>
        <taxon>Agaricomycetes</taxon>
        <taxon>Agaricomycetidae</taxon>
        <taxon>Agaricales</taxon>
        <taxon>Marasmiineae</taxon>
        <taxon>Mycenaceae</taxon>
        <taxon>Mycena</taxon>
    </lineage>
</organism>
<dbReference type="Proteomes" id="UP001221757">
    <property type="component" value="Unassembled WGS sequence"/>
</dbReference>